<evidence type="ECO:0000313" key="3">
    <source>
        <dbReference type="Proteomes" id="UP001239909"/>
    </source>
</evidence>
<sequence length="839" mass="92445">MRFTHLLILLGLAAMPGLLPGAAGAAVHGSCAAYDFDGEDAVGSIDASGFIIRRVQVPVIRANAQILQEPRPGAAPIGALRFAQRVALHRREGPYIEIKNDQREASTIGWVHGDDLLCQAKPLVSNTTGLEQKFYIKTRATLQGDQVQPVRAMPSVEQTSCDPADEGCSDLTRFSLYYVHAVDPATERLLLLGKYLADETAPVIGWVDLKDGYLWETRFGLRPRPDLVTAEGQESYICVHETPEDARIGGRDCTLPVLGGERWFSYPIRIPVIERIEGSPAVYNVILPVAGVGQGVSADIFTQELGLEKALGKLQQLRKLDVFFLIDGTQSMEPHIDAIVGRNGVGPGILGAITEAFATDPRFSGTQVRFGYRVYRDLYDGQGGIGEGLPLSSTCDLDEQAQAAEHDRFRQGVRSITTTVPQAQRVGRDPDHEENMFFGLYQAVDDMSTCDEHVKLLFVIGDTGYSGESQIAQGGTAITTDDVVDFLTLNMDDTIDPIIPFFVQVPEARRSGDYATAYATFVPQAEDITGRVVDHLLSRLDSDRGLTAEQLLFSMQGRSIREAQDELIDRILGIASVFGDQTPINEIIAELKGGEALVNIITQLQGQGGYEEFGNLPGLRLAQIEGRLCEELGPACRERVFNEIATGYLVDDADVVTDVWMTYDEFSQWRTMLEVFRDTSNASADELSRLILQQMLRAVQGGIGTELSPDVVNQPIASFLERRHGLPVGRLTPLLNYTFADIMGLRDSDEALQAQGQISVCELNLLGNWLERHREIFDSVSSGNIPEFEELQQVVCPNARHQTPIIRLEGYRQFSKPGMDFKHVLGGRTIFWVPSNYIP</sequence>
<evidence type="ECO:0000313" key="2">
    <source>
        <dbReference type="EMBL" id="GMG81856.1"/>
    </source>
</evidence>
<evidence type="ECO:0000256" key="1">
    <source>
        <dbReference type="SAM" id="SignalP"/>
    </source>
</evidence>
<name>A0ABQ6LEU6_9RHOB</name>
<dbReference type="RefSeq" id="WP_285670585.1">
    <property type="nucleotide sequence ID" value="NZ_BSYI01000006.1"/>
</dbReference>
<dbReference type="Gene3D" id="3.40.50.410">
    <property type="entry name" value="von Willebrand factor, type A domain"/>
    <property type="match status" value="1"/>
</dbReference>
<comment type="caution">
    <text evidence="2">The sequence shown here is derived from an EMBL/GenBank/DDBJ whole genome shotgun (WGS) entry which is preliminary data.</text>
</comment>
<reference evidence="2 3" key="1">
    <citation type="submission" date="2023-04" db="EMBL/GenBank/DDBJ databases">
        <title>Marinoamorphus aggregata gen. nov., sp. Nov., isolate from tissue of brittle star Ophioplocus japonicus.</title>
        <authorList>
            <person name="Kawano K."/>
            <person name="Sawayama S."/>
            <person name="Nakagawa S."/>
        </authorList>
    </citation>
    <scope>NUCLEOTIDE SEQUENCE [LARGE SCALE GENOMIC DNA]</scope>
    <source>
        <strain evidence="2 3">NKW23</strain>
    </source>
</reference>
<dbReference type="Proteomes" id="UP001239909">
    <property type="component" value="Unassembled WGS sequence"/>
</dbReference>
<evidence type="ECO:0008006" key="4">
    <source>
        <dbReference type="Google" id="ProtNLM"/>
    </source>
</evidence>
<feature type="chain" id="PRO_5046187683" description="VWFA domain-containing protein" evidence="1">
    <location>
        <begin position="26"/>
        <end position="839"/>
    </location>
</feature>
<feature type="signal peptide" evidence="1">
    <location>
        <begin position="1"/>
        <end position="25"/>
    </location>
</feature>
<dbReference type="InterPro" id="IPR036465">
    <property type="entry name" value="vWFA_dom_sf"/>
</dbReference>
<dbReference type="EMBL" id="BSYI01000006">
    <property type="protein sequence ID" value="GMG81856.1"/>
    <property type="molecule type" value="Genomic_DNA"/>
</dbReference>
<protein>
    <recommendedName>
        <fullName evidence="4">VWFA domain-containing protein</fullName>
    </recommendedName>
</protein>
<proteinExistence type="predicted"/>
<keyword evidence="3" id="KW-1185">Reference proteome</keyword>
<keyword evidence="1" id="KW-0732">Signal</keyword>
<accession>A0ABQ6LEU6</accession>
<gene>
    <name evidence="2" type="ORF">LNKW23_10690</name>
</gene>
<organism evidence="2 3">
    <name type="scientific">Paralimibaculum aggregatum</name>
    <dbReference type="NCBI Taxonomy" id="3036245"/>
    <lineage>
        <taxon>Bacteria</taxon>
        <taxon>Pseudomonadati</taxon>
        <taxon>Pseudomonadota</taxon>
        <taxon>Alphaproteobacteria</taxon>
        <taxon>Rhodobacterales</taxon>
        <taxon>Paracoccaceae</taxon>
        <taxon>Paralimibaculum</taxon>
    </lineage>
</organism>